<keyword evidence="3" id="KW-1185">Reference proteome</keyword>
<feature type="compositionally biased region" description="Polar residues" evidence="1">
    <location>
        <begin position="13"/>
        <end position="22"/>
    </location>
</feature>
<gene>
    <name evidence="2" type="ORF">DPMN_146802</name>
</gene>
<organism evidence="2 3">
    <name type="scientific">Dreissena polymorpha</name>
    <name type="common">Zebra mussel</name>
    <name type="synonym">Mytilus polymorpha</name>
    <dbReference type="NCBI Taxonomy" id="45954"/>
    <lineage>
        <taxon>Eukaryota</taxon>
        <taxon>Metazoa</taxon>
        <taxon>Spiralia</taxon>
        <taxon>Lophotrochozoa</taxon>
        <taxon>Mollusca</taxon>
        <taxon>Bivalvia</taxon>
        <taxon>Autobranchia</taxon>
        <taxon>Heteroconchia</taxon>
        <taxon>Euheterodonta</taxon>
        <taxon>Imparidentia</taxon>
        <taxon>Neoheterodontei</taxon>
        <taxon>Myida</taxon>
        <taxon>Dreissenoidea</taxon>
        <taxon>Dreissenidae</taxon>
        <taxon>Dreissena</taxon>
    </lineage>
</organism>
<evidence type="ECO:0000313" key="2">
    <source>
        <dbReference type="EMBL" id="KAH3793295.1"/>
    </source>
</evidence>
<feature type="region of interest" description="Disordered" evidence="1">
    <location>
        <begin position="1"/>
        <end position="23"/>
    </location>
</feature>
<dbReference type="EMBL" id="JAIWYP010000007">
    <property type="protein sequence ID" value="KAH3793295.1"/>
    <property type="molecule type" value="Genomic_DNA"/>
</dbReference>
<comment type="caution">
    <text evidence="2">The sequence shown here is derived from an EMBL/GenBank/DDBJ whole genome shotgun (WGS) entry which is preliminary data.</text>
</comment>
<dbReference type="AlphaFoldDB" id="A0A9D4J019"/>
<protein>
    <submittedName>
        <fullName evidence="2">Uncharacterized protein</fullName>
    </submittedName>
</protein>
<evidence type="ECO:0000313" key="3">
    <source>
        <dbReference type="Proteomes" id="UP000828390"/>
    </source>
</evidence>
<evidence type="ECO:0000256" key="1">
    <source>
        <dbReference type="SAM" id="MobiDB-lite"/>
    </source>
</evidence>
<dbReference type="Proteomes" id="UP000828390">
    <property type="component" value="Unassembled WGS sequence"/>
</dbReference>
<proteinExistence type="predicted"/>
<reference evidence="2" key="1">
    <citation type="journal article" date="2019" name="bioRxiv">
        <title>The Genome of the Zebra Mussel, Dreissena polymorpha: A Resource for Invasive Species Research.</title>
        <authorList>
            <person name="McCartney M.A."/>
            <person name="Auch B."/>
            <person name="Kono T."/>
            <person name="Mallez S."/>
            <person name="Zhang Y."/>
            <person name="Obille A."/>
            <person name="Becker A."/>
            <person name="Abrahante J.E."/>
            <person name="Garbe J."/>
            <person name="Badalamenti J.P."/>
            <person name="Herman A."/>
            <person name="Mangelson H."/>
            <person name="Liachko I."/>
            <person name="Sullivan S."/>
            <person name="Sone E.D."/>
            <person name="Koren S."/>
            <person name="Silverstein K.A.T."/>
            <person name="Beckman K.B."/>
            <person name="Gohl D.M."/>
        </authorList>
    </citation>
    <scope>NUCLEOTIDE SEQUENCE</scope>
    <source>
        <strain evidence="2">Duluth1</strain>
        <tissue evidence="2">Whole animal</tissue>
    </source>
</reference>
<name>A0A9D4J019_DREPO</name>
<reference evidence="2" key="2">
    <citation type="submission" date="2020-11" db="EMBL/GenBank/DDBJ databases">
        <authorList>
            <person name="McCartney M.A."/>
            <person name="Auch B."/>
            <person name="Kono T."/>
            <person name="Mallez S."/>
            <person name="Becker A."/>
            <person name="Gohl D.M."/>
            <person name="Silverstein K.A.T."/>
            <person name="Koren S."/>
            <person name="Bechman K.B."/>
            <person name="Herman A."/>
            <person name="Abrahante J.E."/>
            <person name="Garbe J."/>
        </authorList>
    </citation>
    <scope>NUCLEOTIDE SEQUENCE</scope>
    <source>
        <strain evidence="2">Duluth1</strain>
        <tissue evidence="2">Whole animal</tissue>
    </source>
</reference>
<accession>A0A9D4J019</accession>
<sequence length="69" mass="7763">MHLVASYTPIPTPTINGAQRGTNVRRKDQVGGWTRFQEGCTVGTTFIEDGITLSEWCWIREHDNQKEAG</sequence>